<feature type="compositionally biased region" description="Polar residues" evidence="1">
    <location>
        <begin position="618"/>
        <end position="628"/>
    </location>
</feature>
<feature type="region of interest" description="Disordered" evidence="1">
    <location>
        <begin position="594"/>
        <end position="628"/>
    </location>
</feature>
<dbReference type="InterPro" id="IPR009057">
    <property type="entry name" value="Homeodomain-like_sf"/>
</dbReference>
<dbReference type="HOGENOM" id="CLU_435515_0_0_1"/>
<feature type="region of interest" description="Disordered" evidence="1">
    <location>
        <begin position="540"/>
        <end position="575"/>
    </location>
</feature>
<feature type="compositionally biased region" description="Basic and acidic residues" evidence="1">
    <location>
        <begin position="14"/>
        <end position="25"/>
    </location>
</feature>
<dbReference type="RefSeq" id="XP_013935807.1">
    <property type="nucleotide sequence ID" value="XM_014080332.1"/>
</dbReference>
<dbReference type="SUPFAM" id="SSF46689">
    <property type="entry name" value="Homeodomain-like"/>
    <property type="match status" value="1"/>
</dbReference>
<protein>
    <submittedName>
        <fullName evidence="2">Uncharacterized protein</fullName>
    </submittedName>
</protein>
<dbReference type="GO" id="GO:0003677">
    <property type="term" value="F:DNA binding"/>
    <property type="evidence" value="ECO:0007669"/>
    <property type="project" value="UniProtKB-KW"/>
</dbReference>
<reference evidence="2 3" key="1">
    <citation type="journal article" date="2013" name="BMC Genomics">
        <title>Genome sequence and analysis of methylotrophic yeast Hansenula polymorpha DL1.</title>
        <authorList>
            <person name="Ravin N.V."/>
            <person name="Eldarov M.A."/>
            <person name="Kadnikov V.V."/>
            <person name="Beletsky A.V."/>
            <person name="Schneider J."/>
            <person name="Mardanova E.S."/>
            <person name="Smekalova E.M."/>
            <person name="Zvereva M.I."/>
            <person name="Dontsova O.A."/>
            <person name="Mardanov A.V."/>
            <person name="Skryabin K.G."/>
        </authorList>
    </citation>
    <scope>NUCLEOTIDE SEQUENCE [LARGE SCALE GENOMIC DNA]</scope>
    <source>
        <strain evidence="3">ATCC 26012 / BCRC 20466 / JCM 22074 / NRRL Y-7560 / DL-1</strain>
    </source>
</reference>
<feature type="compositionally biased region" description="Low complexity" evidence="1">
    <location>
        <begin position="26"/>
        <end position="37"/>
    </location>
</feature>
<dbReference type="KEGG" id="opa:HPODL_00387"/>
<dbReference type="eggNOG" id="ENOG502SRD4">
    <property type="taxonomic scope" value="Eukaryota"/>
</dbReference>
<keyword evidence="3" id="KW-1185">Reference proteome</keyword>
<organism evidence="2 3">
    <name type="scientific">Ogataea parapolymorpha (strain ATCC 26012 / BCRC 20466 / JCM 22074 / NRRL Y-7560 / DL-1)</name>
    <name type="common">Yeast</name>
    <name type="synonym">Hansenula polymorpha</name>
    <dbReference type="NCBI Taxonomy" id="871575"/>
    <lineage>
        <taxon>Eukaryota</taxon>
        <taxon>Fungi</taxon>
        <taxon>Dikarya</taxon>
        <taxon>Ascomycota</taxon>
        <taxon>Saccharomycotina</taxon>
        <taxon>Pichiomycetes</taxon>
        <taxon>Pichiales</taxon>
        <taxon>Pichiaceae</taxon>
        <taxon>Ogataea</taxon>
    </lineage>
</organism>
<evidence type="ECO:0000256" key="1">
    <source>
        <dbReference type="SAM" id="MobiDB-lite"/>
    </source>
</evidence>
<dbReference type="OrthoDB" id="2507562at2759"/>
<name>W1QFW2_OGAPD</name>
<comment type="caution">
    <text evidence="2">The sequence shown here is derived from an EMBL/GenBank/DDBJ whole genome shotgun (WGS) entry which is preliminary data.</text>
</comment>
<evidence type="ECO:0000313" key="3">
    <source>
        <dbReference type="Proteomes" id="UP000008673"/>
    </source>
</evidence>
<dbReference type="STRING" id="871575.W1QFW2"/>
<dbReference type="SMR" id="W1QFW2"/>
<dbReference type="PANTHER" id="PTHR19303">
    <property type="entry name" value="TRANSPOSON"/>
    <property type="match status" value="1"/>
</dbReference>
<sequence>MDCPSPRSLPQKQEQTEHDLLRSHYPEPYAAMYPAPALSESPYSSETPPAYISPHVPAQHSGPDPQQMNQFSFVPYGRRAALDSSASPPPPKWKLPRATLEQKIRVLDWHHQSNKKSQQHTVNHFKNLGEFSITKSTLNRWVLSEPQLREVYQNLTLNNSKVFKTRPKLKDPEINRCLEILYAQSCLEDRPLSEKSLISKWSDFYNLWHGLGDSGSAKMPPKSNGWLHHFKKKNSVKRELAKDFYDDPELFRWKNLDEEQDRLRALLEPYSPSQVFEIDEVSFNSRLSFLTGEISQKTEPSSRVVVSFIANSDGTKIFEPLVVSNTPATKDSPSPNVFFHKNGLLTTEIFYKYMLHIDTLLDTEAVILLDTLHSHIIPKTAFRNIRLVYFSPNIADPKYTYRPLDFGLKRIFKMLVKSIILSKFAQTVSKLDIINAIGTAMNTIRQHSYTISSFHRSQLIPQLVADPDVVCNDSRKENELFHLLNLYRVRGLISKSFSMRCLQNTGRDIDLEELLFPQDEEVENEHFTDEDIVALVKRELSHEPDESPAGSQNNTSQHSIGPEWYTPTNSDARESSEAAKVFLGQHKYPDFAEQYHISASENGSKRRRIGSLEIDGQTMASNVEKQYR</sequence>
<feature type="region of interest" description="Disordered" evidence="1">
    <location>
        <begin position="1"/>
        <end position="64"/>
    </location>
</feature>
<dbReference type="InterPro" id="IPR050863">
    <property type="entry name" value="CenT-Element_Derived"/>
</dbReference>
<dbReference type="GO" id="GO:0005634">
    <property type="term" value="C:nucleus"/>
    <property type="evidence" value="ECO:0007669"/>
    <property type="project" value="TreeGrafter"/>
</dbReference>
<dbReference type="Proteomes" id="UP000008673">
    <property type="component" value="Unassembled WGS sequence"/>
</dbReference>
<feature type="compositionally biased region" description="Polar residues" evidence="1">
    <location>
        <begin position="549"/>
        <end position="559"/>
    </location>
</feature>
<gene>
    <name evidence="2" type="ORF">HPODL_00387</name>
</gene>
<evidence type="ECO:0000313" key="2">
    <source>
        <dbReference type="EMBL" id="ESX00973.1"/>
    </source>
</evidence>
<dbReference type="EMBL" id="AEOI02000005">
    <property type="protein sequence ID" value="ESX00973.1"/>
    <property type="molecule type" value="Genomic_DNA"/>
</dbReference>
<proteinExistence type="predicted"/>
<dbReference type="GeneID" id="25769858"/>
<dbReference type="OMA" id="RWFKLEF"/>
<accession>W1QFW2</accession>
<dbReference type="AlphaFoldDB" id="W1QFW2"/>